<reference evidence="1 2" key="1">
    <citation type="journal article" date="2016" name="Mol. Biol. Evol.">
        <title>Comparative Genomics of Early-Diverging Mushroom-Forming Fungi Provides Insights into the Origins of Lignocellulose Decay Capabilities.</title>
        <authorList>
            <person name="Nagy L.G."/>
            <person name="Riley R."/>
            <person name="Tritt A."/>
            <person name="Adam C."/>
            <person name="Daum C."/>
            <person name="Floudas D."/>
            <person name="Sun H."/>
            <person name="Yadav J.S."/>
            <person name="Pangilinan J."/>
            <person name="Larsson K.H."/>
            <person name="Matsuura K."/>
            <person name="Barry K."/>
            <person name="Labutti K."/>
            <person name="Kuo R."/>
            <person name="Ohm R.A."/>
            <person name="Bhattacharya S.S."/>
            <person name="Shirouzu T."/>
            <person name="Yoshinaga Y."/>
            <person name="Martin F.M."/>
            <person name="Grigoriev I.V."/>
            <person name="Hibbett D.S."/>
        </authorList>
    </citation>
    <scope>NUCLEOTIDE SEQUENCE [LARGE SCALE GENOMIC DNA]</scope>
    <source>
        <strain evidence="1 2">TUFC12733</strain>
    </source>
</reference>
<dbReference type="EMBL" id="KV417268">
    <property type="protein sequence ID" value="KZP00951.1"/>
    <property type="molecule type" value="Genomic_DNA"/>
</dbReference>
<gene>
    <name evidence="1" type="ORF">CALVIDRAFT_595099</name>
</gene>
<protein>
    <submittedName>
        <fullName evidence="1">Uncharacterized protein</fullName>
    </submittedName>
</protein>
<name>A0A167RIP3_CALVF</name>
<dbReference type="AlphaFoldDB" id="A0A167RIP3"/>
<sequence length="153" mass="17352">DRTRYIYRAPSTNRGLHPRLPTSPPPLLWYSVQNVYHTSSSLPEPVPVVLQAPQRRPASLPLLRCKASCVFRRPRPPGARTKARCAGVDYYDDYPTCLTHYYRTNTQTAKTAADAGVQSRQRSVGRPSIIRFFGLKVTARHTRPVRILRARPA</sequence>
<accession>A0A167RIP3</accession>
<organism evidence="1 2">
    <name type="scientific">Calocera viscosa (strain TUFC12733)</name>
    <dbReference type="NCBI Taxonomy" id="1330018"/>
    <lineage>
        <taxon>Eukaryota</taxon>
        <taxon>Fungi</taxon>
        <taxon>Dikarya</taxon>
        <taxon>Basidiomycota</taxon>
        <taxon>Agaricomycotina</taxon>
        <taxon>Dacrymycetes</taxon>
        <taxon>Dacrymycetales</taxon>
        <taxon>Dacrymycetaceae</taxon>
        <taxon>Calocera</taxon>
    </lineage>
</organism>
<dbReference type="Proteomes" id="UP000076738">
    <property type="component" value="Unassembled WGS sequence"/>
</dbReference>
<evidence type="ECO:0000313" key="1">
    <source>
        <dbReference type="EMBL" id="KZP00951.1"/>
    </source>
</evidence>
<feature type="non-terminal residue" evidence="1">
    <location>
        <position position="1"/>
    </location>
</feature>
<evidence type="ECO:0000313" key="2">
    <source>
        <dbReference type="Proteomes" id="UP000076738"/>
    </source>
</evidence>
<keyword evidence="2" id="KW-1185">Reference proteome</keyword>
<proteinExistence type="predicted"/>